<evidence type="ECO:0000256" key="1">
    <source>
        <dbReference type="SAM" id="MobiDB-lite"/>
    </source>
</evidence>
<feature type="region of interest" description="Disordered" evidence="1">
    <location>
        <begin position="1"/>
        <end position="91"/>
    </location>
</feature>
<dbReference type="EMBL" id="MK231076">
    <property type="protein sequence ID" value="QED42933.1"/>
    <property type="molecule type" value="Genomic_RNA"/>
</dbReference>
<name>A0A7G3W8V8_9VIRU</name>
<protein>
    <submittedName>
        <fullName evidence="2">Putative RdRp</fullName>
    </submittedName>
</protein>
<sequence>MSEHRHSVTSTDPWLEHRVPLPRSQKGKGMTNRRSGGVVKACPDNPPIAAARAPACSLSKDQKRKNRKGFSGEGDGNGDGVSGEMPGDPRHGKVSLHGFTSNFSSPTTKKAQKKLKKIFENLGTVPGENGVSKGPDGTNLDPGGEWTVYRARVKKRTRRILRVTKHAGGNKEIDAKCEELRTIPKNLARVEGWKEYHSVFKSMRKCGSGKSAPEENRYMCLSEPPITGEELEELPSVPRNFDILRITRAVQRTKFDFSLSGCVTDCVRQASPSAYHAFGCPQHIKVPPPEKEINPDEIPKTPELTKCQNSRFLKSRFKKCQKLLAIDRGMTGRPLSHSLECGGLRAALEESYDNLSPSDFLSVKTSQKLEPQPCEFCANRFLAMVEEWKEKRKQKTEVDDNHLSAFTRMFKMNVERGWNLESRSPFIPNGHGSRENTRNQHGNWNEEPFSNEFRTELVFSSGKPRIVTLYSSENTKLLKPLHSALFGHIRRFGWLLVGPPTEEKVATLKGGAYESFDYKSATDNIKTPYVNAAIEILIQKGVNLTCKEKEALRVVSNLTLDSESCGSGQPMGSLMSFPLLCLINKTMVDMALYDTLSKNGKLSKKNMELFVSHRCLINGDDLGLRDPFISGSKRGRFRTWLIHHGRHVGLTVNEEKSMRSEDFFEINSTVFFQGKIQKKTNLGVLRNTSSDTGDFIGIAKDSTVTRPGTQYVLASCYNSFGLQTHKHLRKHHEYIGFIGREPRLRAAAQKQKKFKNTYNPFPVERKPEGYVLSPEDVFNTLEKEVERVRPLVLENPIDRERDEFAYTSKFFEEIVLVDEEIVPPPSKREVFISDPLGSNTMVKYHHEKDFHVKTWSRVLRERHQEPEEHVLKCLVDAWKKKITEEKEENEKKDPGNPSEPDVSAYDTVDIQQGSTEQLKIKKEDVICGEKPSIDISLKPSKIQRLINAIKEARSEIEIQKKPDKSRPADTALQQDFMRFPDDEDFEITLFPLADNNLLSGLERREYISLKGVAPA</sequence>
<proteinExistence type="predicted"/>
<feature type="compositionally biased region" description="Gly residues" evidence="1">
    <location>
        <begin position="71"/>
        <end position="81"/>
    </location>
</feature>
<organism evidence="2">
    <name type="scientific">Monilinia ourmiavirus A</name>
    <dbReference type="NCBI Taxonomy" id="2592715"/>
    <lineage>
        <taxon>Viruses</taxon>
        <taxon>Riboviria</taxon>
        <taxon>Orthornavirae</taxon>
        <taxon>Lenarviricota</taxon>
        <taxon>Miaviricetes</taxon>
        <taxon>Ourlivirales</taxon>
        <taxon>Botourmiaviridae</taxon>
        <taxon>Ourmiavirus</taxon>
    </lineage>
</organism>
<evidence type="ECO:0000313" key="2">
    <source>
        <dbReference type="EMBL" id="QED42933.1"/>
    </source>
</evidence>
<feature type="region of interest" description="Disordered" evidence="1">
    <location>
        <begin position="885"/>
        <end position="905"/>
    </location>
</feature>
<accession>A0A7G3W8V8</accession>
<feature type="compositionally biased region" description="Basic and acidic residues" evidence="1">
    <location>
        <begin position="885"/>
        <end position="894"/>
    </location>
</feature>
<feature type="region of interest" description="Disordered" evidence="1">
    <location>
        <begin position="426"/>
        <end position="446"/>
    </location>
</feature>
<reference evidence="2" key="1">
    <citation type="submission" date="2018-11" db="EMBL/GenBank/DDBJ databases">
        <authorList>
            <person name="Jo Y."/>
            <person name="Cho W.K."/>
        </authorList>
    </citation>
    <scope>NUCLEOTIDE SEQUENCE</scope>
    <source>
        <strain evidence="2">Won</strain>
    </source>
</reference>